<name>W6MLC8_9ASCO</name>
<dbReference type="GeneID" id="34520688"/>
<dbReference type="SUPFAM" id="SSF52047">
    <property type="entry name" value="RNI-like"/>
    <property type="match status" value="1"/>
</dbReference>
<protein>
    <recommendedName>
        <fullName evidence="1">F-box domain-containing protein</fullName>
    </recommendedName>
</protein>
<dbReference type="HOGENOM" id="CLU_027971_0_0_1"/>
<dbReference type="RefSeq" id="XP_022459300.1">
    <property type="nucleotide sequence ID" value="XM_022601681.1"/>
</dbReference>
<reference evidence="2" key="2">
    <citation type="submission" date="2014-02" db="EMBL/GenBank/DDBJ databases">
        <title>Complete DNA sequence of /Kuraishia capsulata/ illustrates novel genomic features among budding yeasts (/Saccharomycotina/).</title>
        <authorList>
            <person name="Morales L."/>
            <person name="Noel B."/>
            <person name="Porcel B."/>
            <person name="Marcet-Houben M."/>
            <person name="Hullo M-F."/>
            <person name="Sacerdot C."/>
            <person name="Tekaia F."/>
            <person name="Leh-Louis V."/>
            <person name="Despons L."/>
            <person name="Khanna V."/>
            <person name="Aury J-M."/>
            <person name="Barbe V."/>
            <person name="Couloux A."/>
            <person name="Labadie K."/>
            <person name="Pelletier E."/>
            <person name="Souciet J-L."/>
            <person name="Boekhout T."/>
            <person name="Gabaldon T."/>
            <person name="Wincker P."/>
            <person name="Dujon B."/>
        </authorList>
    </citation>
    <scope>NUCLEOTIDE SEQUENCE</scope>
    <source>
        <strain evidence="2">CBS 1993</strain>
    </source>
</reference>
<gene>
    <name evidence="2" type="ORF">KUCA_T00003282001</name>
</gene>
<reference evidence="2" key="1">
    <citation type="submission" date="2013-12" db="EMBL/GenBank/DDBJ databases">
        <authorList>
            <person name="Genoscope - CEA"/>
        </authorList>
    </citation>
    <scope>NUCLEOTIDE SEQUENCE</scope>
    <source>
        <strain evidence="2">CBS 1993</strain>
    </source>
</reference>
<sequence length="601" mass="68125">MSRSYIDAPIGYAGAPLIPRGRHKAVVKPQLRDHATSGEGVTSQRGFSLLSLPDELLLSTFSLLSQYDVIKLISMNEKLRELSRKKLYESIVIDSNFSQFEEEYNIRSHSYIKSRYALRKFFDHIQENPDLAASVKSLVYADSAGEDGMLEVQTVTGYLKQVLPLCTSLETLDWFQSHAVDFKVLKCLGAPEKLRKLALSMSFGALQRGILEFMTAHFNLANLESLSIKPFHSSGLLANIIQILLRDTNISNLKSLRCVKHDTLTDLLKSPAATLPVSHESESRSLDLDTILVLCSSLRHLHRKKAKLDLEQFCLKSCIVRPTDFDTLNSTINLGALEGLFLEEMTVMDSTNPNPILVSGNQLERKSFLDSLGYSLASIQRLTIDIRQINIDSVPALIRQLTGLQELDVAIRWNESKLSSYPSRVALCLEYADAILGHRKTLKKLAIESSHEVTRYKRALLGLPDEMFESLFLGPESEFPELQSLRLNVPFNIIALSREILFSERLPKLARLWIFGQEAGGRPHMGLGNPFPGVFDEWILDQHVVYNICNYVARKKVLKYLKIEKCLFEIDYAEDGRIEDVHFKNNLDSWFDEKTRVLFKV</sequence>
<keyword evidence="3" id="KW-1185">Reference proteome</keyword>
<evidence type="ECO:0000313" key="3">
    <source>
        <dbReference type="Proteomes" id="UP000019384"/>
    </source>
</evidence>
<organism evidence="2 3">
    <name type="scientific">Kuraishia capsulata CBS 1993</name>
    <dbReference type="NCBI Taxonomy" id="1382522"/>
    <lineage>
        <taxon>Eukaryota</taxon>
        <taxon>Fungi</taxon>
        <taxon>Dikarya</taxon>
        <taxon>Ascomycota</taxon>
        <taxon>Saccharomycotina</taxon>
        <taxon>Pichiomycetes</taxon>
        <taxon>Pichiales</taxon>
        <taxon>Pichiaceae</taxon>
        <taxon>Kuraishia</taxon>
    </lineage>
</organism>
<dbReference type="OrthoDB" id="4024240at2759"/>
<evidence type="ECO:0000259" key="1">
    <source>
        <dbReference type="PROSITE" id="PS50181"/>
    </source>
</evidence>
<proteinExistence type="predicted"/>
<dbReference type="InterPro" id="IPR001810">
    <property type="entry name" value="F-box_dom"/>
</dbReference>
<evidence type="ECO:0000313" key="2">
    <source>
        <dbReference type="EMBL" id="CDK27304.1"/>
    </source>
</evidence>
<dbReference type="PROSITE" id="PS50181">
    <property type="entry name" value="FBOX"/>
    <property type="match status" value="1"/>
</dbReference>
<dbReference type="Proteomes" id="UP000019384">
    <property type="component" value="Unassembled WGS sequence"/>
</dbReference>
<accession>W6MLC8</accession>
<dbReference type="AlphaFoldDB" id="W6MLC8"/>
<dbReference type="EMBL" id="HG793128">
    <property type="protein sequence ID" value="CDK27304.1"/>
    <property type="molecule type" value="Genomic_DNA"/>
</dbReference>
<feature type="domain" description="F-box" evidence="1">
    <location>
        <begin position="46"/>
        <end position="91"/>
    </location>
</feature>